<evidence type="ECO:0000256" key="6">
    <source>
        <dbReference type="ARBA" id="ARBA00023157"/>
    </source>
</evidence>
<dbReference type="AlphaFoldDB" id="A0A5C1AI77"/>
<reference evidence="15" key="1">
    <citation type="submission" date="2019-08" db="EMBL/GenBank/DDBJ databases">
        <title>Limnoglobus roseus gen. nov., sp. nov., a novel freshwater planctomycete with a giant genome from the family Gemmataceae.</title>
        <authorList>
            <person name="Kulichevskaya I.S."/>
            <person name="Naumoff D.G."/>
            <person name="Miroshnikov K."/>
            <person name="Ivanova A."/>
            <person name="Philippov D.A."/>
            <person name="Hakobyan A."/>
            <person name="Rijpstra I.C."/>
            <person name="Sinninghe Damste J.S."/>
            <person name="Liesack W."/>
            <person name="Dedysh S.N."/>
        </authorList>
    </citation>
    <scope>NUCLEOTIDE SEQUENCE [LARGE SCALE GENOMIC DNA]</scope>
    <source>
        <strain evidence="15">PX52</strain>
    </source>
</reference>
<keyword evidence="12" id="KW-0732">Signal</keyword>
<dbReference type="GO" id="GO:0045454">
    <property type="term" value="P:cell redox homeostasis"/>
    <property type="evidence" value="ECO:0007669"/>
    <property type="project" value="TreeGrafter"/>
</dbReference>
<dbReference type="Gene3D" id="3.40.30.10">
    <property type="entry name" value="Glutaredoxin"/>
    <property type="match status" value="1"/>
</dbReference>
<dbReference type="Proteomes" id="UP000324974">
    <property type="component" value="Chromosome"/>
</dbReference>
<evidence type="ECO:0000256" key="2">
    <source>
        <dbReference type="ARBA" id="ARBA00013017"/>
    </source>
</evidence>
<dbReference type="InterPro" id="IPR000866">
    <property type="entry name" value="AhpC/TSA"/>
</dbReference>
<proteinExistence type="inferred from homology"/>
<dbReference type="InterPro" id="IPR050924">
    <property type="entry name" value="Peroxiredoxin_BCP/PrxQ"/>
</dbReference>
<evidence type="ECO:0000256" key="4">
    <source>
        <dbReference type="ARBA" id="ARBA00022862"/>
    </source>
</evidence>
<keyword evidence="15" id="KW-1185">Reference proteome</keyword>
<evidence type="ECO:0000256" key="8">
    <source>
        <dbReference type="ARBA" id="ARBA00032824"/>
    </source>
</evidence>
<dbReference type="PANTHER" id="PTHR42801">
    <property type="entry name" value="THIOREDOXIN-DEPENDENT PEROXIDE REDUCTASE"/>
    <property type="match status" value="1"/>
</dbReference>
<dbReference type="InterPro" id="IPR036249">
    <property type="entry name" value="Thioredoxin-like_sf"/>
</dbReference>
<dbReference type="Pfam" id="PF00578">
    <property type="entry name" value="AhpC-TSA"/>
    <property type="match status" value="1"/>
</dbReference>
<evidence type="ECO:0000313" key="14">
    <source>
        <dbReference type="EMBL" id="QEL18355.1"/>
    </source>
</evidence>
<dbReference type="CDD" id="cd03017">
    <property type="entry name" value="PRX_BCP"/>
    <property type="match status" value="1"/>
</dbReference>
<evidence type="ECO:0000256" key="9">
    <source>
        <dbReference type="ARBA" id="ARBA00038489"/>
    </source>
</evidence>
<evidence type="ECO:0000313" key="15">
    <source>
        <dbReference type="Proteomes" id="UP000324974"/>
    </source>
</evidence>
<keyword evidence="5" id="KW-0560">Oxidoreductase</keyword>
<protein>
    <recommendedName>
        <fullName evidence="2">thioredoxin-dependent peroxiredoxin</fullName>
        <ecNumber evidence="2">1.11.1.24</ecNumber>
    </recommendedName>
    <alternativeName>
        <fullName evidence="8">Thioredoxin peroxidase</fullName>
    </alternativeName>
    <alternativeName>
        <fullName evidence="10">Thioredoxin-dependent peroxiredoxin Bcp</fullName>
    </alternativeName>
</protein>
<name>A0A5C1AI77_9BACT</name>
<dbReference type="PANTHER" id="PTHR42801:SF4">
    <property type="entry name" value="AHPC_TSA FAMILY PROTEIN"/>
    <property type="match status" value="1"/>
</dbReference>
<evidence type="ECO:0000256" key="5">
    <source>
        <dbReference type="ARBA" id="ARBA00023002"/>
    </source>
</evidence>
<dbReference type="GO" id="GO:0008379">
    <property type="term" value="F:thioredoxin peroxidase activity"/>
    <property type="evidence" value="ECO:0007669"/>
    <property type="project" value="TreeGrafter"/>
</dbReference>
<feature type="domain" description="Thioredoxin" evidence="13">
    <location>
        <begin position="36"/>
        <end position="209"/>
    </location>
</feature>
<sequence length="211" mass="22995">MFASTLRRSVLLGILGLFVAVGAAGADDKKDVPVDLKVGDPTPAFQLRNDADKIWNSSDHFAKKWVVIYFYPGDFTPGCTAQAKAFNAAMDKLTEKGVEVVGVSGDSVRTHELFKKTHKLSFTLLADSEGTVAKQFGVPVGKGATVKARDAANKPLDLDGKQYEFERTATAARWTFIIDKAGKVAYKNIKVVPPDDAKKITEFIEKANEKK</sequence>
<evidence type="ECO:0000256" key="3">
    <source>
        <dbReference type="ARBA" id="ARBA00022559"/>
    </source>
</evidence>
<dbReference type="OrthoDB" id="9812811at2"/>
<evidence type="ECO:0000256" key="10">
    <source>
        <dbReference type="ARBA" id="ARBA00042639"/>
    </source>
</evidence>
<feature type="chain" id="PRO_5022725799" description="thioredoxin-dependent peroxiredoxin" evidence="12">
    <location>
        <begin position="27"/>
        <end position="211"/>
    </location>
</feature>
<comment type="function">
    <text evidence="1">Thiol-specific peroxidase that catalyzes the reduction of hydrogen peroxide and organic hydroperoxides to water and alcohols, respectively. Plays a role in cell protection against oxidative stress by detoxifying peroxides and as sensor of hydrogen peroxide-mediated signaling events.</text>
</comment>
<dbReference type="PROSITE" id="PS51352">
    <property type="entry name" value="THIOREDOXIN_2"/>
    <property type="match status" value="1"/>
</dbReference>
<gene>
    <name evidence="14" type="ORF">PX52LOC_05376</name>
</gene>
<keyword evidence="7" id="KW-0676">Redox-active center</keyword>
<dbReference type="EMBL" id="CP042425">
    <property type="protein sequence ID" value="QEL18355.1"/>
    <property type="molecule type" value="Genomic_DNA"/>
</dbReference>
<evidence type="ECO:0000259" key="13">
    <source>
        <dbReference type="PROSITE" id="PS51352"/>
    </source>
</evidence>
<dbReference type="RefSeq" id="WP_149112873.1">
    <property type="nucleotide sequence ID" value="NZ_CP042425.1"/>
</dbReference>
<keyword evidence="4" id="KW-0049">Antioxidant</keyword>
<accession>A0A5C1AI77</accession>
<organism evidence="14 15">
    <name type="scientific">Limnoglobus roseus</name>
    <dbReference type="NCBI Taxonomy" id="2598579"/>
    <lineage>
        <taxon>Bacteria</taxon>
        <taxon>Pseudomonadati</taxon>
        <taxon>Planctomycetota</taxon>
        <taxon>Planctomycetia</taxon>
        <taxon>Gemmatales</taxon>
        <taxon>Gemmataceae</taxon>
        <taxon>Limnoglobus</taxon>
    </lineage>
</organism>
<evidence type="ECO:0000256" key="1">
    <source>
        <dbReference type="ARBA" id="ARBA00003330"/>
    </source>
</evidence>
<dbReference type="KEGG" id="lrs:PX52LOC_05376"/>
<comment type="catalytic activity">
    <reaction evidence="11">
        <text>a hydroperoxide + [thioredoxin]-dithiol = an alcohol + [thioredoxin]-disulfide + H2O</text>
        <dbReference type="Rhea" id="RHEA:62620"/>
        <dbReference type="Rhea" id="RHEA-COMP:10698"/>
        <dbReference type="Rhea" id="RHEA-COMP:10700"/>
        <dbReference type="ChEBI" id="CHEBI:15377"/>
        <dbReference type="ChEBI" id="CHEBI:29950"/>
        <dbReference type="ChEBI" id="CHEBI:30879"/>
        <dbReference type="ChEBI" id="CHEBI:35924"/>
        <dbReference type="ChEBI" id="CHEBI:50058"/>
        <dbReference type="EC" id="1.11.1.24"/>
    </reaction>
</comment>
<dbReference type="SUPFAM" id="SSF52833">
    <property type="entry name" value="Thioredoxin-like"/>
    <property type="match status" value="1"/>
</dbReference>
<keyword evidence="3" id="KW-0575">Peroxidase</keyword>
<dbReference type="GO" id="GO:0005737">
    <property type="term" value="C:cytoplasm"/>
    <property type="evidence" value="ECO:0007669"/>
    <property type="project" value="TreeGrafter"/>
</dbReference>
<feature type="signal peptide" evidence="12">
    <location>
        <begin position="1"/>
        <end position="26"/>
    </location>
</feature>
<evidence type="ECO:0000256" key="11">
    <source>
        <dbReference type="ARBA" id="ARBA00049091"/>
    </source>
</evidence>
<dbReference type="EC" id="1.11.1.24" evidence="2"/>
<evidence type="ECO:0000256" key="12">
    <source>
        <dbReference type="SAM" id="SignalP"/>
    </source>
</evidence>
<keyword evidence="6" id="KW-1015">Disulfide bond</keyword>
<dbReference type="InterPro" id="IPR013766">
    <property type="entry name" value="Thioredoxin_domain"/>
</dbReference>
<comment type="similarity">
    <text evidence="9">Belongs to the peroxiredoxin family. BCP/PrxQ subfamily.</text>
</comment>
<dbReference type="GO" id="GO:0034599">
    <property type="term" value="P:cellular response to oxidative stress"/>
    <property type="evidence" value="ECO:0007669"/>
    <property type="project" value="TreeGrafter"/>
</dbReference>
<evidence type="ECO:0000256" key="7">
    <source>
        <dbReference type="ARBA" id="ARBA00023284"/>
    </source>
</evidence>